<dbReference type="SUPFAM" id="SSF51905">
    <property type="entry name" value="FAD/NAD(P)-binding domain"/>
    <property type="match status" value="1"/>
</dbReference>
<evidence type="ECO:0000259" key="2">
    <source>
        <dbReference type="Pfam" id="PF05199"/>
    </source>
</evidence>
<name>A0A6B0Y199_9RHOB</name>
<dbReference type="GO" id="GO:0016614">
    <property type="term" value="F:oxidoreductase activity, acting on CH-OH group of donors"/>
    <property type="evidence" value="ECO:0007669"/>
    <property type="project" value="InterPro"/>
</dbReference>
<evidence type="ECO:0000256" key="1">
    <source>
        <dbReference type="ARBA" id="ARBA00010790"/>
    </source>
</evidence>
<dbReference type="AlphaFoldDB" id="A0A6B0Y199"/>
<comment type="similarity">
    <text evidence="1">Belongs to the GMC oxidoreductase family.</text>
</comment>
<evidence type="ECO:0000313" key="3">
    <source>
        <dbReference type="EMBL" id="MXY32786.1"/>
    </source>
</evidence>
<gene>
    <name evidence="3" type="ORF">F4Y60_01595</name>
</gene>
<dbReference type="InterPro" id="IPR007867">
    <property type="entry name" value="GMC_OxRtase_C"/>
</dbReference>
<sequence>MQCARDCAKLGKDPCSEAWGHRPASIGGRTNRRRFAIAPAANSNPAKTATADDDALAVAVRAHVSTGHHRISTCRMGPDHEAQAALDGPMQVRGKKRLRVVDSSAFPDQIGGNPNAPVMTMAEKAADMILGRTVPAAEDPRKEAA</sequence>
<dbReference type="PANTHER" id="PTHR11552">
    <property type="entry name" value="GLUCOSE-METHANOL-CHOLINE GMC OXIDOREDUCTASE"/>
    <property type="match status" value="1"/>
</dbReference>
<protein>
    <recommendedName>
        <fullName evidence="2">Glucose-methanol-choline oxidoreductase C-terminal domain-containing protein</fullName>
    </recommendedName>
</protein>
<feature type="domain" description="Glucose-methanol-choline oxidoreductase C-terminal" evidence="2">
    <location>
        <begin position="32"/>
        <end position="122"/>
    </location>
</feature>
<reference evidence="3" key="1">
    <citation type="submission" date="2019-09" db="EMBL/GenBank/DDBJ databases">
        <title>Characterisation of the sponge microbiome using genome-centric metagenomics.</title>
        <authorList>
            <person name="Engelberts J.P."/>
            <person name="Robbins S.J."/>
            <person name="De Goeij J.M."/>
            <person name="Aranda M."/>
            <person name="Bell S.C."/>
            <person name="Webster N.S."/>
        </authorList>
    </citation>
    <scope>NUCLEOTIDE SEQUENCE</scope>
    <source>
        <strain evidence="3">SB0664_bin_43</strain>
    </source>
</reference>
<dbReference type="InterPro" id="IPR036188">
    <property type="entry name" value="FAD/NAD-bd_sf"/>
</dbReference>
<dbReference type="Gene3D" id="3.50.50.60">
    <property type="entry name" value="FAD/NAD(P)-binding domain"/>
    <property type="match status" value="1"/>
</dbReference>
<accession>A0A6B0Y199</accession>
<dbReference type="EMBL" id="VXRY01000062">
    <property type="protein sequence ID" value="MXY32786.1"/>
    <property type="molecule type" value="Genomic_DNA"/>
</dbReference>
<dbReference type="Pfam" id="PF05199">
    <property type="entry name" value="GMC_oxred_C"/>
    <property type="match status" value="1"/>
</dbReference>
<dbReference type="GO" id="GO:0050660">
    <property type="term" value="F:flavin adenine dinucleotide binding"/>
    <property type="evidence" value="ECO:0007669"/>
    <property type="project" value="InterPro"/>
</dbReference>
<organism evidence="3">
    <name type="scientific">Boseongicola sp. SB0664_bin_43</name>
    <dbReference type="NCBI Taxonomy" id="2604844"/>
    <lineage>
        <taxon>Bacteria</taxon>
        <taxon>Pseudomonadati</taxon>
        <taxon>Pseudomonadota</taxon>
        <taxon>Alphaproteobacteria</taxon>
        <taxon>Rhodobacterales</taxon>
        <taxon>Paracoccaceae</taxon>
        <taxon>Boseongicola</taxon>
    </lineage>
</organism>
<comment type="caution">
    <text evidence="3">The sequence shown here is derived from an EMBL/GenBank/DDBJ whole genome shotgun (WGS) entry which is preliminary data.</text>
</comment>
<dbReference type="InterPro" id="IPR012132">
    <property type="entry name" value="GMC_OxRdtase"/>
</dbReference>
<proteinExistence type="inferred from homology"/>
<dbReference type="PANTHER" id="PTHR11552:SF147">
    <property type="entry name" value="CHOLINE DEHYDROGENASE, MITOCHONDRIAL"/>
    <property type="match status" value="1"/>
</dbReference>